<dbReference type="Pfam" id="PF12251">
    <property type="entry name" value="SNAPC3"/>
    <property type="match status" value="1"/>
</dbReference>
<keyword evidence="7" id="KW-0539">Nucleus</keyword>
<dbReference type="GO" id="GO:0000978">
    <property type="term" value="F:RNA polymerase II cis-regulatory region sequence-specific DNA binding"/>
    <property type="evidence" value="ECO:0007669"/>
    <property type="project" value="TreeGrafter"/>
</dbReference>
<dbReference type="Proteomes" id="UP000515160">
    <property type="component" value="Chromosome 3"/>
</dbReference>
<comment type="subcellular location">
    <subcellularLocation>
        <location evidence="1">Nucleus</location>
    </subcellularLocation>
</comment>
<evidence type="ECO:0000256" key="5">
    <source>
        <dbReference type="ARBA" id="ARBA00023125"/>
    </source>
</evidence>
<dbReference type="GO" id="GO:0003681">
    <property type="term" value="F:bent DNA binding"/>
    <property type="evidence" value="ECO:0007669"/>
    <property type="project" value="TreeGrafter"/>
</dbReference>
<dbReference type="GO" id="GO:0001006">
    <property type="term" value="F:RNA polymerase III type 3 promoter sequence-specific DNA binding"/>
    <property type="evidence" value="ECO:0007669"/>
    <property type="project" value="TreeGrafter"/>
</dbReference>
<evidence type="ECO:0000256" key="10">
    <source>
        <dbReference type="ARBA" id="ARBA00029606"/>
    </source>
</evidence>
<keyword evidence="4" id="KW-0805">Transcription regulation</keyword>
<name>A0A6P8XE75_DROAB</name>
<evidence type="ECO:0000256" key="7">
    <source>
        <dbReference type="ARBA" id="ARBA00023242"/>
    </source>
</evidence>
<evidence type="ECO:0000313" key="12">
    <source>
        <dbReference type="Proteomes" id="UP000515160"/>
    </source>
</evidence>
<dbReference type="GeneID" id="117572108"/>
<evidence type="ECO:0000256" key="6">
    <source>
        <dbReference type="ARBA" id="ARBA00023163"/>
    </source>
</evidence>
<sequence>MEHAVEPPQPPINLSKFLDEFKKSTSSEGTVPFYFDKKLSFTEDVKASCSLDLLASPDDNLITNFEPGTELQRSQAPKPQPNKHIPRIYTAISEHKASSRRNPFSRTQYSYRLVPEPKSNEAVILEEFELQITARMYRPPRTAHRDYKLERPVFAEEFLCLGSNYLSELRDKINCVCNGRRLVDISDQPDAELPVLDTDPAYFFIYNTFYNDTRNPNNCDYSQTVLNWAKTAHGLQQKQFQVASMEKTRFIDLTVSLGAPMQYLHHGACEHLFVFSQVEVLRPHTKYLDRSLYPLMRALNSFNRRACFLCGQRAYHFIVEQSTRQLYDPSYLCRSCFYSFHYVDGKKVGKFKAYRLYDHTGERDADESESQDNSTGSDNSFELEEAT</sequence>
<dbReference type="GO" id="GO:0019185">
    <property type="term" value="C:snRNA-activating protein complex"/>
    <property type="evidence" value="ECO:0007669"/>
    <property type="project" value="TreeGrafter"/>
</dbReference>
<dbReference type="PANTHER" id="PTHR13421:SF16">
    <property type="entry name" value="SNRNA-ACTIVATING PROTEIN COMPLEX SUBUNIT 3"/>
    <property type="match status" value="1"/>
</dbReference>
<comment type="similarity">
    <text evidence="2">Belongs to the SNAPC3/SRD2 family.</text>
</comment>
<dbReference type="RefSeq" id="XP_034110618.1">
    <property type="nucleotide sequence ID" value="XM_034254727.2"/>
</dbReference>
<reference evidence="13" key="1">
    <citation type="submission" date="2025-08" db="UniProtKB">
        <authorList>
            <consortium name="RefSeq"/>
        </authorList>
    </citation>
    <scope>IDENTIFICATION</scope>
    <source>
        <strain evidence="13">15112-1751.03</strain>
        <tissue evidence="13">Whole Adult</tissue>
    </source>
</reference>
<protein>
    <recommendedName>
        <fullName evidence="3">snRNA-activating protein complex subunit 3</fullName>
    </recommendedName>
    <alternativeName>
        <fullName evidence="10">Small nuclear RNA-activating complex polypeptide 3</fullName>
    </alternativeName>
</protein>
<evidence type="ECO:0000256" key="8">
    <source>
        <dbReference type="ARBA" id="ARBA00025193"/>
    </source>
</evidence>
<proteinExistence type="inferred from homology"/>
<comment type="subunit">
    <text evidence="9">Part of the SNAPc complex composed of 5 subunits: SNAPC1, SNAPC2, SNAPC3, SNAPC4 and SNAPC5. SNAPC3 interacts with SNAPC1.</text>
</comment>
<evidence type="ECO:0000256" key="4">
    <source>
        <dbReference type="ARBA" id="ARBA00023015"/>
    </source>
</evidence>
<evidence type="ECO:0000256" key="9">
    <source>
        <dbReference type="ARBA" id="ARBA00025958"/>
    </source>
</evidence>
<organism evidence="12 13">
    <name type="scientific">Drosophila albomicans</name>
    <name type="common">Fruit fly</name>
    <dbReference type="NCBI Taxonomy" id="7291"/>
    <lineage>
        <taxon>Eukaryota</taxon>
        <taxon>Metazoa</taxon>
        <taxon>Ecdysozoa</taxon>
        <taxon>Arthropoda</taxon>
        <taxon>Hexapoda</taxon>
        <taxon>Insecta</taxon>
        <taxon>Pterygota</taxon>
        <taxon>Neoptera</taxon>
        <taxon>Endopterygota</taxon>
        <taxon>Diptera</taxon>
        <taxon>Brachycera</taxon>
        <taxon>Muscomorpha</taxon>
        <taxon>Ephydroidea</taxon>
        <taxon>Drosophilidae</taxon>
        <taxon>Drosophila</taxon>
    </lineage>
</organism>
<evidence type="ECO:0000256" key="3">
    <source>
        <dbReference type="ARBA" id="ARBA00013634"/>
    </source>
</evidence>
<evidence type="ECO:0000313" key="13">
    <source>
        <dbReference type="RefSeq" id="XP_034110618.1"/>
    </source>
</evidence>
<dbReference type="GO" id="GO:0001046">
    <property type="term" value="F:core promoter sequence-specific DNA binding"/>
    <property type="evidence" value="ECO:0007669"/>
    <property type="project" value="TreeGrafter"/>
</dbReference>
<evidence type="ECO:0000256" key="1">
    <source>
        <dbReference type="ARBA" id="ARBA00004123"/>
    </source>
</evidence>
<evidence type="ECO:0000256" key="2">
    <source>
        <dbReference type="ARBA" id="ARBA00010410"/>
    </source>
</evidence>
<dbReference type="PANTHER" id="PTHR13421">
    <property type="entry name" value="SNRNA-ACTIVATING PROTEIN COMPLEX SUBUNIT 3"/>
    <property type="match status" value="1"/>
</dbReference>
<accession>A0A6P8XE75</accession>
<dbReference type="GO" id="GO:0005634">
    <property type="term" value="C:nucleus"/>
    <property type="evidence" value="ECO:0007669"/>
    <property type="project" value="UniProtKB-SubCell"/>
</dbReference>
<keyword evidence="5" id="KW-0238">DNA-binding</keyword>
<comment type="function">
    <text evidence="8">Part of the SNAPc complex required for the transcription of both RNA polymerase II and III small-nuclear RNA genes. Binds to the proximal sequence element (PSE), a non-TATA-box basal promoter element common to these 2 types of genes. Recruits TBP and BRF2 to the U6 snRNA TATA box.</text>
</comment>
<feature type="compositionally biased region" description="Polar residues" evidence="11">
    <location>
        <begin position="371"/>
        <end position="380"/>
    </location>
</feature>
<keyword evidence="12" id="KW-1185">Reference proteome</keyword>
<evidence type="ECO:0000256" key="11">
    <source>
        <dbReference type="SAM" id="MobiDB-lite"/>
    </source>
</evidence>
<dbReference type="GO" id="GO:0042795">
    <property type="term" value="P:snRNA transcription by RNA polymerase II"/>
    <property type="evidence" value="ECO:0007669"/>
    <property type="project" value="TreeGrafter"/>
</dbReference>
<gene>
    <name evidence="13" type="primary">LOC117572108</name>
</gene>
<dbReference type="AlphaFoldDB" id="A0A6P8XE75"/>
<keyword evidence="6" id="KW-0804">Transcription</keyword>
<feature type="region of interest" description="Disordered" evidence="11">
    <location>
        <begin position="362"/>
        <end position="387"/>
    </location>
</feature>
<dbReference type="CTD" id="35787"/>
<dbReference type="OrthoDB" id="46583at2759"/>
<dbReference type="GO" id="GO:0042796">
    <property type="term" value="P:snRNA transcription by RNA polymerase III"/>
    <property type="evidence" value="ECO:0007669"/>
    <property type="project" value="TreeGrafter"/>
</dbReference>
<dbReference type="InterPro" id="IPR022042">
    <property type="entry name" value="snRNA-activating_su3"/>
</dbReference>